<feature type="transmembrane region" description="Helical" evidence="5">
    <location>
        <begin position="408"/>
        <end position="425"/>
    </location>
</feature>
<dbReference type="Pfam" id="PF07690">
    <property type="entry name" value="MFS_1"/>
    <property type="match status" value="1"/>
</dbReference>
<evidence type="ECO:0000313" key="7">
    <source>
        <dbReference type="EMBL" id="WSE32530.1"/>
    </source>
</evidence>
<dbReference type="PROSITE" id="PS00216">
    <property type="entry name" value="SUGAR_TRANSPORT_1"/>
    <property type="match status" value="1"/>
</dbReference>
<feature type="transmembrane region" description="Helical" evidence="5">
    <location>
        <begin position="148"/>
        <end position="171"/>
    </location>
</feature>
<feature type="transmembrane region" description="Helical" evidence="5">
    <location>
        <begin position="341"/>
        <end position="360"/>
    </location>
</feature>
<feature type="transmembrane region" description="Helical" evidence="5">
    <location>
        <begin position="234"/>
        <end position="254"/>
    </location>
</feature>
<feature type="transmembrane region" description="Helical" evidence="5">
    <location>
        <begin position="58"/>
        <end position="78"/>
    </location>
</feature>
<feature type="transmembrane region" description="Helical" evidence="5">
    <location>
        <begin position="275"/>
        <end position="296"/>
    </location>
</feature>
<protein>
    <submittedName>
        <fullName evidence="7">MFS transporter</fullName>
    </submittedName>
</protein>
<dbReference type="PANTHER" id="PTHR42718:SF49">
    <property type="entry name" value="EXPORT PROTEIN"/>
    <property type="match status" value="1"/>
</dbReference>
<dbReference type="Proteomes" id="UP001330812">
    <property type="component" value="Chromosome"/>
</dbReference>
<accession>A0ABZ1IGG7</accession>
<evidence type="ECO:0000256" key="4">
    <source>
        <dbReference type="ARBA" id="ARBA00023136"/>
    </source>
</evidence>
<feature type="domain" description="Major facilitator superfamily (MFS) profile" evidence="6">
    <location>
        <begin position="20"/>
        <end position="463"/>
    </location>
</feature>
<feature type="transmembrane region" description="Helical" evidence="5">
    <location>
        <begin position="85"/>
        <end position="112"/>
    </location>
</feature>
<dbReference type="InterPro" id="IPR005829">
    <property type="entry name" value="Sugar_transporter_CS"/>
</dbReference>
<dbReference type="InterPro" id="IPR036259">
    <property type="entry name" value="MFS_trans_sf"/>
</dbReference>
<dbReference type="PANTHER" id="PTHR42718">
    <property type="entry name" value="MAJOR FACILITATOR SUPERFAMILY MULTIDRUG TRANSPORTER MFSC"/>
    <property type="match status" value="1"/>
</dbReference>
<organism evidence="7 8">
    <name type="scientific">Amycolatopsis rhabdoformis</name>
    <dbReference type="NCBI Taxonomy" id="1448059"/>
    <lineage>
        <taxon>Bacteria</taxon>
        <taxon>Bacillati</taxon>
        <taxon>Actinomycetota</taxon>
        <taxon>Actinomycetes</taxon>
        <taxon>Pseudonocardiales</taxon>
        <taxon>Pseudonocardiaceae</taxon>
        <taxon>Amycolatopsis</taxon>
    </lineage>
</organism>
<evidence type="ECO:0000259" key="6">
    <source>
        <dbReference type="PROSITE" id="PS50850"/>
    </source>
</evidence>
<feature type="transmembrane region" description="Helical" evidence="5">
    <location>
        <begin position="372"/>
        <end position="396"/>
    </location>
</feature>
<gene>
    <name evidence="7" type="ORF">VSH64_10480</name>
</gene>
<name>A0ABZ1IGG7_9PSEU</name>
<keyword evidence="8" id="KW-1185">Reference proteome</keyword>
<evidence type="ECO:0000313" key="8">
    <source>
        <dbReference type="Proteomes" id="UP001330812"/>
    </source>
</evidence>
<dbReference type="PROSITE" id="PS50850">
    <property type="entry name" value="MFS"/>
    <property type="match status" value="1"/>
</dbReference>
<evidence type="ECO:0000256" key="3">
    <source>
        <dbReference type="ARBA" id="ARBA00022989"/>
    </source>
</evidence>
<comment type="subcellular location">
    <subcellularLocation>
        <location evidence="1">Cell membrane</location>
        <topology evidence="1">Multi-pass membrane protein</topology>
    </subcellularLocation>
</comment>
<dbReference type="EMBL" id="CP142149">
    <property type="protein sequence ID" value="WSE32530.1"/>
    <property type="molecule type" value="Genomic_DNA"/>
</dbReference>
<keyword evidence="4 5" id="KW-0472">Membrane</keyword>
<evidence type="ECO:0000256" key="2">
    <source>
        <dbReference type="ARBA" id="ARBA00022692"/>
    </source>
</evidence>
<reference evidence="7 8" key="1">
    <citation type="journal article" date="2015" name="Int. J. Syst. Evol. Microbiol.">
        <title>Amycolatopsis rhabdoformis sp. nov., an actinomycete isolated from a tropical forest soil.</title>
        <authorList>
            <person name="Souza W.R."/>
            <person name="Silva R.E."/>
            <person name="Goodfellow M."/>
            <person name="Busarakam K."/>
            <person name="Figueiro F.S."/>
            <person name="Ferreira D."/>
            <person name="Rodrigues-Filho E."/>
            <person name="Moraes L.A.B."/>
            <person name="Zucchi T.D."/>
        </authorList>
    </citation>
    <scope>NUCLEOTIDE SEQUENCE [LARGE SCALE GENOMIC DNA]</scope>
    <source>
        <strain evidence="7 8">NCIMB 14900</strain>
    </source>
</reference>
<dbReference type="SUPFAM" id="SSF103473">
    <property type="entry name" value="MFS general substrate transporter"/>
    <property type="match status" value="1"/>
</dbReference>
<feature type="transmembrane region" description="Helical" evidence="5">
    <location>
        <begin position="118"/>
        <end position="136"/>
    </location>
</feature>
<keyword evidence="3 5" id="KW-1133">Transmembrane helix</keyword>
<dbReference type="InterPro" id="IPR011701">
    <property type="entry name" value="MFS"/>
</dbReference>
<proteinExistence type="predicted"/>
<evidence type="ECO:0000256" key="1">
    <source>
        <dbReference type="ARBA" id="ARBA00004651"/>
    </source>
</evidence>
<evidence type="ECO:0000256" key="5">
    <source>
        <dbReference type="SAM" id="Phobius"/>
    </source>
</evidence>
<sequence length="473" mass="47994">MNVENPRTEDAARPAAEGPTVALACVATVLAMVMFTVPMSTLVTLGQAMGASATDRTWMLSAASIGLGAGLLVSGALADRLGRRTVFVIGAAVQAGFLFGGAVFASSTLFSIARVGQGLGAAALVATSLGLIAQVTPHGHRRTRATGFWGASLGVGILIGPLLAALLGPAAGWRSPYLVIGLLSLGLIVFARVLPANPARHAPAGGRIDYFGAAALIAGPSALLAGLVLGRAGWVRPTVIAFLVVGVLIMAAFVRHERRTEFPLVDISLFTDWQFVTVTVAAFTAGFGVISLTSYTPTLVEQGLHGSALAGSLPLVIWAGVSVLVSLVARHLRGRITPETQLALGLIITGAGLATLAPLYDTSTLLRLIPGFAIAGIGTGLLNAALGAQAVATVPAHHASMGSGVNNTARYLGSGLGVAVVTSTVDPASPQALLRSWTVPVVICAAISVLIGVAIPVYARISRSGAREVAAVR</sequence>
<feature type="transmembrane region" description="Helical" evidence="5">
    <location>
        <begin position="208"/>
        <end position="228"/>
    </location>
</feature>
<dbReference type="Gene3D" id="1.20.1250.20">
    <property type="entry name" value="MFS general substrate transporter like domains"/>
    <property type="match status" value="2"/>
</dbReference>
<feature type="transmembrane region" description="Helical" evidence="5">
    <location>
        <begin position="437"/>
        <end position="459"/>
    </location>
</feature>
<feature type="transmembrane region" description="Helical" evidence="5">
    <location>
        <begin position="308"/>
        <end position="329"/>
    </location>
</feature>
<feature type="transmembrane region" description="Helical" evidence="5">
    <location>
        <begin position="21"/>
        <end position="46"/>
    </location>
</feature>
<dbReference type="RefSeq" id="WP_326835337.1">
    <property type="nucleotide sequence ID" value="NZ_CP142149.1"/>
</dbReference>
<keyword evidence="2 5" id="KW-0812">Transmembrane</keyword>
<feature type="transmembrane region" description="Helical" evidence="5">
    <location>
        <begin position="177"/>
        <end position="196"/>
    </location>
</feature>
<dbReference type="InterPro" id="IPR020846">
    <property type="entry name" value="MFS_dom"/>
</dbReference>